<dbReference type="SUPFAM" id="SSF55961">
    <property type="entry name" value="Bet v1-like"/>
    <property type="match status" value="1"/>
</dbReference>
<dbReference type="InterPro" id="IPR019587">
    <property type="entry name" value="Polyketide_cyclase/dehydratase"/>
</dbReference>
<sequence>MADRTQSSIEIAAEPGDVLDVIADFERYPEWANEVKSVSVLSEDGDGWADQVEFQLDAGAIKDTYVLEYDWSVAEDGTGSVSWHLVRASLLKGLDGTYALEAVPGGTKVTYDLEVDLTMPMIGLLKRKAEKHIISTALTELKKRVEG</sequence>
<dbReference type="Pfam" id="PF10604">
    <property type="entry name" value="Polyketide_cyc2"/>
    <property type="match status" value="1"/>
</dbReference>
<protein>
    <submittedName>
        <fullName evidence="1">SRPBCC family protein</fullName>
    </submittedName>
</protein>
<dbReference type="RefSeq" id="WP_159899649.1">
    <property type="nucleotide sequence ID" value="NZ_BAABFX010000033.1"/>
</dbReference>
<dbReference type="PANTHER" id="PTHR39683">
    <property type="entry name" value="CONSERVED PROTEIN TB16.3"/>
    <property type="match status" value="1"/>
</dbReference>
<dbReference type="PANTHER" id="PTHR39683:SF4">
    <property type="entry name" value="COENZYME Q-BINDING PROTEIN COQ10 START DOMAIN-CONTAINING PROTEIN"/>
    <property type="match status" value="1"/>
</dbReference>
<dbReference type="EMBL" id="BAABFX010000033">
    <property type="protein sequence ID" value="GAA4398781.1"/>
    <property type="molecule type" value="Genomic_DNA"/>
</dbReference>
<dbReference type="InterPro" id="IPR023393">
    <property type="entry name" value="START-like_dom_sf"/>
</dbReference>
<dbReference type="CDD" id="cd07819">
    <property type="entry name" value="SRPBCC_2"/>
    <property type="match status" value="1"/>
</dbReference>
<dbReference type="Proteomes" id="UP001500390">
    <property type="component" value="Unassembled WGS sequence"/>
</dbReference>
<comment type="caution">
    <text evidence="1">The sequence shown here is derived from an EMBL/GenBank/DDBJ whole genome shotgun (WGS) entry which is preliminary data.</text>
</comment>
<name>A0ABP8K0C7_9MICO</name>
<evidence type="ECO:0000313" key="1">
    <source>
        <dbReference type="EMBL" id="GAA4398781.1"/>
    </source>
</evidence>
<keyword evidence="2" id="KW-1185">Reference proteome</keyword>
<gene>
    <name evidence="1" type="ORF">GCM10023153_24030</name>
</gene>
<proteinExistence type="predicted"/>
<dbReference type="Gene3D" id="3.30.530.20">
    <property type="match status" value="1"/>
</dbReference>
<evidence type="ECO:0000313" key="2">
    <source>
        <dbReference type="Proteomes" id="UP001500390"/>
    </source>
</evidence>
<organism evidence="1 2">
    <name type="scientific">Ornithinibacter aureus</name>
    <dbReference type="NCBI Taxonomy" id="622664"/>
    <lineage>
        <taxon>Bacteria</taxon>
        <taxon>Bacillati</taxon>
        <taxon>Actinomycetota</taxon>
        <taxon>Actinomycetes</taxon>
        <taxon>Micrococcales</taxon>
        <taxon>Intrasporangiaceae</taxon>
        <taxon>Ornithinibacter</taxon>
    </lineage>
</organism>
<accession>A0ABP8K0C7</accession>
<reference evidence="2" key="1">
    <citation type="journal article" date="2019" name="Int. J. Syst. Evol. Microbiol.">
        <title>The Global Catalogue of Microorganisms (GCM) 10K type strain sequencing project: providing services to taxonomists for standard genome sequencing and annotation.</title>
        <authorList>
            <consortium name="The Broad Institute Genomics Platform"/>
            <consortium name="The Broad Institute Genome Sequencing Center for Infectious Disease"/>
            <person name="Wu L."/>
            <person name="Ma J."/>
        </authorList>
    </citation>
    <scope>NUCLEOTIDE SEQUENCE [LARGE SCALE GENOMIC DNA]</scope>
    <source>
        <strain evidence="2">JCM 17738</strain>
    </source>
</reference>